<dbReference type="Pfam" id="PF00388">
    <property type="entry name" value="PI-PLC-X"/>
    <property type="match status" value="1"/>
</dbReference>
<evidence type="ECO:0000256" key="5">
    <source>
        <dbReference type="RuleBase" id="RU361133"/>
    </source>
</evidence>
<dbReference type="InterPro" id="IPR017946">
    <property type="entry name" value="PLC-like_Pdiesterase_TIM-brl"/>
</dbReference>
<feature type="domain" description="PI-PLC Y-box" evidence="7">
    <location>
        <begin position="480"/>
        <end position="596"/>
    </location>
</feature>
<dbReference type="Gene3D" id="2.60.40.150">
    <property type="entry name" value="C2 domain"/>
    <property type="match status" value="1"/>
</dbReference>
<evidence type="ECO:0000256" key="3">
    <source>
        <dbReference type="ARBA" id="ARBA00022963"/>
    </source>
</evidence>
<dbReference type="Pfam" id="PF09279">
    <property type="entry name" value="EF-hand_like"/>
    <property type="match status" value="1"/>
</dbReference>
<evidence type="ECO:0000256" key="1">
    <source>
        <dbReference type="ARBA" id="ARBA00012368"/>
    </source>
</evidence>
<dbReference type="Proteomes" id="UP000054886">
    <property type="component" value="Unassembled WGS sequence"/>
</dbReference>
<dbReference type="GO" id="GO:0048015">
    <property type="term" value="P:phosphatidylinositol-mediated signaling"/>
    <property type="evidence" value="ECO:0007669"/>
    <property type="project" value="TreeGrafter"/>
</dbReference>
<dbReference type="InterPro" id="IPR035892">
    <property type="entry name" value="C2_domain_sf"/>
</dbReference>
<dbReference type="InterPro" id="IPR037755">
    <property type="entry name" value="Plc1_PH"/>
</dbReference>
<dbReference type="GO" id="GO:0009395">
    <property type="term" value="P:phospholipid catabolic process"/>
    <property type="evidence" value="ECO:0007669"/>
    <property type="project" value="EnsemblFungi"/>
</dbReference>
<dbReference type="EC" id="3.1.4.11" evidence="1 5"/>
<dbReference type="GO" id="GO:0004435">
    <property type="term" value="F:phosphatidylinositol-4,5-bisphosphate phospholipase C activity"/>
    <property type="evidence" value="ECO:0007669"/>
    <property type="project" value="UniProtKB-EC"/>
</dbReference>
<keyword evidence="3 5" id="KW-0442">Lipid degradation</keyword>
<dbReference type="PROSITE" id="PS50008">
    <property type="entry name" value="PIPLC_Y_DOMAIN"/>
    <property type="match status" value="1"/>
</dbReference>
<feature type="region of interest" description="Disordered" evidence="6">
    <location>
        <begin position="1"/>
        <end position="35"/>
    </location>
</feature>
<feature type="compositionally biased region" description="Low complexity" evidence="6">
    <location>
        <begin position="20"/>
        <end position="35"/>
    </location>
</feature>
<dbReference type="GO" id="GO:0034501">
    <property type="term" value="P:protein localization to kinetochore"/>
    <property type="evidence" value="ECO:0007669"/>
    <property type="project" value="EnsemblFungi"/>
</dbReference>
<dbReference type="InterPro" id="IPR000909">
    <property type="entry name" value="PLipase_C_PInositol-sp_X_dom"/>
</dbReference>
<dbReference type="CDD" id="cd08598">
    <property type="entry name" value="PI-PLC1c_yeast"/>
    <property type="match status" value="1"/>
</dbReference>
<dbReference type="VEuPathDB" id="FungiDB:B1J91_A01177g"/>
<dbReference type="PANTHER" id="PTHR10336:SF36">
    <property type="entry name" value="1-PHOSPHATIDYLINOSITOL 4,5-BISPHOSPHATE PHOSPHODIESTERASE BETA-4"/>
    <property type="match status" value="1"/>
</dbReference>
<dbReference type="CDD" id="cd00275">
    <property type="entry name" value="C2_PLC_like"/>
    <property type="match status" value="1"/>
</dbReference>
<dbReference type="AlphaFoldDB" id="A0A0W0CBT3"/>
<evidence type="ECO:0000256" key="4">
    <source>
        <dbReference type="ARBA" id="ARBA00023098"/>
    </source>
</evidence>
<dbReference type="GO" id="GO:0000776">
    <property type="term" value="C:kinetochore"/>
    <property type="evidence" value="ECO:0007669"/>
    <property type="project" value="EnsemblFungi"/>
</dbReference>
<evidence type="ECO:0000256" key="6">
    <source>
        <dbReference type="SAM" id="MobiDB-lite"/>
    </source>
</evidence>
<reference evidence="8 9" key="1">
    <citation type="submission" date="2015-10" db="EMBL/GenBank/DDBJ databases">
        <title>Draft genomes sequences of Candida glabrata isolates 1A, 1B, 2A, 2B, 3A and 3B.</title>
        <authorList>
            <person name="Haavelsrud O.E."/>
            <person name="Gaustad P."/>
        </authorList>
    </citation>
    <scope>NUCLEOTIDE SEQUENCE [LARGE SCALE GENOMIC DNA]</scope>
    <source>
        <strain evidence="8">910700640</strain>
    </source>
</reference>
<dbReference type="SUPFAM" id="SSF49562">
    <property type="entry name" value="C2 domain (Calcium/lipid-binding domain, CaLB)"/>
    <property type="match status" value="1"/>
</dbReference>
<name>A0A0W0CBT3_CANGB</name>
<dbReference type="InterPro" id="IPR011993">
    <property type="entry name" value="PH-like_dom_sf"/>
</dbReference>
<dbReference type="SMART" id="SM00149">
    <property type="entry name" value="PLCYc"/>
    <property type="match status" value="1"/>
</dbReference>
<proteinExistence type="predicted"/>
<dbReference type="EMBL" id="LLZZ01000164">
    <property type="protein sequence ID" value="KTA96971.1"/>
    <property type="molecule type" value="Genomic_DNA"/>
</dbReference>
<dbReference type="SUPFAM" id="SSF50729">
    <property type="entry name" value="PH domain-like"/>
    <property type="match status" value="1"/>
</dbReference>
<dbReference type="Pfam" id="PF00387">
    <property type="entry name" value="PI-PLC-Y"/>
    <property type="match status" value="1"/>
</dbReference>
<dbReference type="InterPro" id="IPR011992">
    <property type="entry name" value="EF-hand-dom_pair"/>
</dbReference>
<accession>A0A0W0CBT3</accession>
<dbReference type="PROSITE" id="PS50007">
    <property type="entry name" value="PIPLC_X_DOMAIN"/>
    <property type="match status" value="1"/>
</dbReference>
<dbReference type="Gene3D" id="3.20.20.190">
    <property type="entry name" value="Phosphatidylinositol (PI) phosphodiesterase"/>
    <property type="match status" value="1"/>
</dbReference>
<sequence length="748" mass="85619">MKVSDGSKEVVCRERKLSSESRTSSESFSFLRRSNSSRSLLDDILSSSSSTSVKKNLKSVKKMAPFLNYKDLGESIGAITYPYSMAPWVPNLLEVDNSGIKLDSDLERVMGVMREGVVLKKVTRKKQREYMFKLEKNKYITWKDGLKKLNLDSIKSIRPGELGSNYREEYNVDASYSKYWVTIIYKVSNKLKALHVIARDESDYNIDDVWQEAVGLHEDKLTFDTFYKFLTEIQRERMDEDEARHLYERYETAGGGINKQGFEKYLTTSPYMLPNNEDYSRPMNQYYIASSHNTYLTGKQIGGAPSVEGYIQALQQGCRSVEIDMWDGESSPVVCHGVLTSALPLSSVTQIIRKYAFITSPYPLIISMEVRCNSKNQRIAASIFKDTFGDLLYTCEDRSELPSPLELRHRILLKIKKTKTVIGDCHSDKSMNVVVSSSSSSRSSYDESTAMTKTGSRIRRLSFSKRQVAIVDELYELAGLRGVKFRNFSLPESKTLYHCFSLDERRLDKMLGDAQVAAAVDKHNRRHMMRVYPHALRYRSTNFEDPVRFWRLGVQMVATNWQTNDVGHQLNVAMFQLNTRNQQQMPSGYVLKPGWLARPPSKRRRERCGAVLRVTFEVISAQLLPNLSESTETKSQAASIGAAETEDPYYTQVTCEMFSCGSTVEKSSKCHENGFSPVWRSALSQDVRRDEYPFVFVRVVVRRCEEVVATTCVRVCQLREGYRHIPLCSPDGEQYVFSTLFVRYRVTV</sequence>
<gene>
    <name evidence="8" type="ORF">AO440_000046</name>
</gene>
<dbReference type="GO" id="GO:0032958">
    <property type="term" value="P:inositol phosphate biosynthetic process"/>
    <property type="evidence" value="ECO:0007669"/>
    <property type="project" value="EnsemblFungi"/>
</dbReference>
<dbReference type="VEuPathDB" id="FungiDB:CAGL0A01177g"/>
<dbReference type="VEuPathDB" id="FungiDB:GVI51_A01001"/>
<evidence type="ECO:0000313" key="8">
    <source>
        <dbReference type="EMBL" id="KTA96971.1"/>
    </source>
</evidence>
<evidence type="ECO:0000259" key="7">
    <source>
        <dbReference type="PROSITE" id="PS50008"/>
    </source>
</evidence>
<dbReference type="GO" id="GO:0001402">
    <property type="term" value="P:signal transduction involved in filamentous growth"/>
    <property type="evidence" value="ECO:0007669"/>
    <property type="project" value="EnsemblFungi"/>
</dbReference>
<comment type="catalytic activity">
    <reaction evidence="5">
        <text>a 1,2-diacyl-sn-glycero-3-phospho-(1D-myo-inositol-4,5-bisphosphate) + H2O = 1D-myo-inositol 1,4,5-trisphosphate + a 1,2-diacyl-sn-glycerol + H(+)</text>
        <dbReference type="Rhea" id="RHEA:33179"/>
        <dbReference type="ChEBI" id="CHEBI:15377"/>
        <dbReference type="ChEBI" id="CHEBI:15378"/>
        <dbReference type="ChEBI" id="CHEBI:17815"/>
        <dbReference type="ChEBI" id="CHEBI:58456"/>
        <dbReference type="ChEBI" id="CHEBI:203600"/>
        <dbReference type="EC" id="3.1.4.11"/>
    </reaction>
</comment>
<evidence type="ECO:0000256" key="2">
    <source>
        <dbReference type="ARBA" id="ARBA00022801"/>
    </source>
</evidence>
<dbReference type="SUPFAM" id="SSF47473">
    <property type="entry name" value="EF-hand"/>
    <property type="match status" value="1"/>
</dbReference>
<dbReference type="PANTHER" id="PTHR10336">
    <property type="entry name" value="PHOSPHOINOSITIDE-SPECIFIC PHOSPHOLIPASE C FAMILY PROTEIN"/>
    <property type="match status" value="1"/>
</dbReference>
<dbReference type="VEuPathDB" id="FungiDB:GWK60_A01067"/>
<organism evidence="8 9">
    <name type="scientific">Candida glabrata</name>
    <name type="common">Yeast</name>
    <name type="synonym">Torulopsis glabrata</name>
    <dbReference type="NCBI Taxonomy" id="5478"/>
    <lineage>
        <taxon>Eukaryota</taxon>
        <taxon>Fungi</taxon>
        <taxon>Dikarya</taxon>
        <taxon>Ascomycota</taxon>
        <taxon>Saccharomycotina</taxon>
        <taxon>Saccharomycetes</taxon>
        <taxon>Saccharomycetales</taxon>
        <taxon>Saccharomycetaceae</taxon>
        <taxon>Nakaseomyces</taxon>
    </lineage>
</organism>
<evidence type="ECO:0000313" key="9">
    <source>
        <dbReference type="Proteomes" id="UP000054886"/>
    </source>
</evidence>
<dbReference type="SMART" id="SM00148">
    <property type="entry name" value="PLCXc"/>
    <property type="match status" value="1"/>
</dbReference>
<feature type="compositionally biased region" description="Basic and acidic residues" evidence="6">
    <location>
        <begin position="1"/>
        <end position="19"/>
    </location>
</feature>
<dbReference type="InterPro" id="IPR015359">
    <property type="entry name" value="PLC_EF-hand-like"/>
</dbReference>
<keyword evidence="4 5" id="KW-0443">Lipid metabolism</keyword>
<keyword evidence="2 5" id="KW-0378">Hydrolase</keyword>
<comment type="caution">
    <text evidence="8">The sequence shown here is derived from an EMBL/GenBank/DDBJ whole genome shotgun (WGS) entry which is preliminary data.</text>
</comment>
<dbReference type="SUPFAM" id="SSF51695">
    <property type="entry name" value="PLC-like phosphodiesterases"/>
    <property type="match status" value="1"/>
</dbReference>
<protein>
    <recommendedName>
        <fullName evidence="1 5">Phosphoinositide phospholipase C</fullName>
        <ecNumber evidence="1 5">3.1.4.11</ecNumber>
    </recommendedName>
</protein>
<dbReference type="CDD" id="cd13360">
    <property type="entry name" value="PH_PLC_fungal"/>
    <property type="match status" value="1"/>
</dbReference>
<dbReference type="InterPro" id="IPR001711">
    <property type="entry name" value="PLipase_C_Pinositol-sp_Y"/>
</dbReference>
<dbReference type="PRINTS" id="PR00390">
    <property type="entry name" value="PHPHLIPASEC"/>
</dbReference>
<dbReference type="InterPro" id="IPR001192">
    <property type="entry name" value="PI-PLC_fam"/>
</dbReference>
<dbReference type="Gene3D" id="2.30.29.30">
    <property type="entry name" value="Pleckstrin-homology domain (PH domain)/Phosphotyrosine-binding domain (PTB)"/>
    <property type="match status" value="1"/>
</dbReference>
<dbReference type="GO" id="GO:0051209">
    <property type="term" value="P:release of sequestered calcium ion into cytosol"/>
    <property type="evidence" value="ECO:0007669"/>
    <property type="project" value="TreeGrafter"/>
</dbReference>